<dbReference type="EMBL" id="BNDW01000119">
    <property type="protein sequence ID" value="GHI28015.1"/>
    <property type="molecule type" value="Genomic_DNA"/>
</dbReference>
<reference evidence="8" key="1">
    <citation type="submission" date="2024-05" db="EMBL/GenBank/DDBJ databases">
        <title>Whole genome shotgun sequence of Streptomyces hydrogenans NBRC 13475.</title>
        <authorList>
            <person name="Komaki H."/>
            <person name="Tamura T."/>
        </authorList>
    </citation>
    <scope>NUCLEOTIDE SEQUENCE</scope>
    <source>
        <strain evidence="8">NBRC 13475</strain>
    </source>
</reference>
<evidence type="ECO:0000313" key="7">
    <source>
        <dbReference type="EMBL" id="GHI26846.1"/>
    </source>
</evidence>
<evidence type="ECO:0000313" key="6">
    <source>
        <dbReference type="EMBL" id="GHI25682.1"/>
    </source>
</evidence>
<gene>
    <name evidence="1" type="ORF">Shyd_55670</name>
    <name evidence="2" type="ORF">Shyd_56200</name>
    <name evidence="3" type="ORF">Shyd_58450</name>
    <name evidence="4" type="ORF">Shyd_59420</name>
    <name evidence="5" type="ORF">Shyd_59490</name>
    <name evidence="6" type="ORF">Shyd_70530</name>
    <name evidence="7" type="ORF">Shyd_82170</name>
    <name evidence="8" type="ORF">Shyd_84480</name>
    <name evidence="9" type="ORF">Shyd_93860</name>
</gene>
<protein>
    <submittedName>
        <fullName evidence="8">Uncharacterized protein</fullName>
    </submittedName>
</protein>
<keyword evidence="10" id="KW-1185">Reference proteome</keyword>
<evidence type="ECO:0000313" key="8">
    <source>
        <dbReference type="EMBL" id="GHI27077.1"/>
    </source>
</evidence>
<evidence type="ECO:0000313" key="3">
    <source>
        <dbReference type="EMBL" id="GHI24474.1"/>
    </source>
</evidence>
<dbReference type="InterPro" id="IPR045729">
    <property type="entry name" value="DUF6083"/>
</dbReference>
<dbReference type="EMBL" id="BNDW01000114">
    <property type="protein sequence ID" value="GHI27077.1"/>
    <property type="molecule type" value="Genomic_DNA"/>
</dbReference>
<organism evidence="8 10">
    <name type="scientific">Streptomyces hydrogenans</name>
    <dbReference type="NCBI Taxonomy" id="1873719"/>
    <lineage>
        <taxon>Bacteria</taxon>
        <taxon>Bacillati</taxon>
        <taxon>Actinomycetota</taxon>
        <taxon>Actinomycetes</taxon>
        <taxon>Kitasatosporales</taxon>
        <taxon>Streptomycetaceae</taxon>
        <taxon>Streptomyces</taxon>
    </lineage>
</organism>
<dbReference type="EMBL" id="BNDW01000103">
    <property type="protein sequence ID" value="GHI26846.1"/>
    <property type="molecule type" value="Genomic_DNA"/>
</dbReference>
<dbReference type="EMBL" id="BNDW01000042">
    <property type="protein sequence ID" value="GHI24196.1"/>
    <property type="molecule type" value="Genomic_DNA"/>
</dbReference>
<dbReference type="RefSeq" id="WP_190223678.1">
    <property type="nucleotide sequence ID" value="NZ_BNBS01000038.1"/>
</dbReference>
<evidence type="ECO:0000313" key="2">
    <source>
        <dbReference type="EMBL" id="GHI24249.1"/>
    </source>
</evidence>
<evidence type="ECO:0000313" key="10">
    <source>
        <dbReference type="Proteomes" id="UP001052739"/>
    </source>
</evidence>
<evidence type="ECO:0000313" key="1">
    <source>
        <dbReference type="EMBL" id="GHI24196.1"/>
    </source>
</evidence>
<dbReference type="Proteomes" id="UP001052739">
    <property type="component" value="Unassembled WGS sequence"/>
</dbReference>
<evidence type="ECO:0000313" key="4">
    <source>
        <dbReference type="EMBL" id="GHI24571.1"/>
    </source>
</evidence>
<dbReference type="EMBL" id="BNDW01000044">
    <property type="protein sequence ID" value="GHI24249.1"/>
    <property type="molecule type" value="Genomic_DNA"/>
</dbReference>
<dbReference type="EMBL" id="BNDW01000063">
    <property type="protein sequence ID" value="GHI24571.1"/>
    <property type="molecule type" value="Genomic_DNA"/>
</dbReference>
<sequence>MHLHRSNQTRLLRRLAADRCKYCDTPIEWFERYDSLRIPLSPEFPAGPVPQRMQWHLAKGVAYPGRDPFTGYCRIPHPAICPAAEHPDLPEELQDVVARLAVRMRGRIDRGEFAPYIEPVIEEQVASPDPDEAQQVRHVISYHGTLRLAPCEVHELRCISTFSGTQERCENGVFDVEEGKWEEVDIPYAPGRQGQQILNLTGGRMWAWVVNDFTFLRRWWKQQCVDHFESGAPDHVTFELIQFHPLLHDDYILTERPEGYERAPVGQDIVIHDGPTGDKALCATPGCWHSTVGKQPEGWRCWECERVEKRRARVHRRWGQTASGSSAW</sequence>
<proteinExistence type="predicted"/>
<dbReference type="EMBL" id="BNDW01000059">
    <property type="protein sequence ID" value="GHI24474.1"/>
    <property type="molecule type" value="Genomic_DNA"/>
</dbReference>
<dbReference type="EMBL" id="BNDW01000085">
    <property type="protein sequence ID" value="GHI25682.1"/>
    <property type="molecule type" value="Genomic_DNA"/>
</dbReference>
<evidence type="ECO:0000313" key="5">
    <source>
        <dbReference type="EMBL" id="GHI24578.1"/>
    </source>
</evidence>
<dbReference type="EMBL" id="BNDW01000064">
    <property type="protein sequence ID" value="GHI24578.1"/>
    <property type="molecule type" value="Genomic_DNA"/>
</dbReference>
<comment type="caution">
    <text evidence="8">The sequence shown here is derived from an EMBL/GenBank/DDBJ whole genome shotgun (WGS) entry which is preliminary data.</text>
</comment>
<name>A0ABQ3PQ00_9ACTN</name>
<accession>A0ABQ3PQ00</accession>
<dbReference type="Pfam" id="PF19561">
    <property type="entry name" value="DUF6083"/>
    <property type="match status" value="1"/>
</dbReference>
<evidence type="ECO:0000313" key="9">
    <source>
        <dbReference type="EMBL" id="GHI28015.1"/>
    </source>
</evidence>